<dbReference type="GO" id="GO:0005524">
    <property type="term" value="F:ATP binding"/>
    <property type="evidence" value="ECO:0007669"/>
    <property type="project" value="UniProtKB-KW"/>
</dbReference>
<proteinExistence type="predicted"/>
<dbReference type="PROSITE" id="PS50893">
    <property type="entry name" value="ABC_TRANSPORTER_2"/>
    <property type="match status" value="1"/>
</dbReference>
<keyword evidence="3 6" id="KW-0067">ATP-binding</keyword>
<dbReference type="CDD" id="cd03293">
    <property type="entry name" value="ABC_NrtD_SsuB_transporters"/>
    <property type="match status" value="1"/>
</dbReference>
<dbReference type="GO" id="GO:0016887">
    <property type="term" value="F:ATP hydrolysis activity"/>
    <property type="evidence" value="ECO:0007669"/>
    <property type="project" value="InterPro"/>
</dbReference>
<dbReference type="InterPro" id="IPR003593">
    <property type="entry name" value="AAA+_ATPase"/>
</dbReference>
<evidence type="ECO:0000256" key="4">
    <source>
        <dbReference type="ARBA" id="ARBA00066388"/>
    </source>
</evidence>
<dbReference type="InterPro" id="IPR050166">
    <property type="entry name" value="ABC_transporter_ATP-bind"/>
</dbReference>
<dbReference type="GO" id="GO:0015418">
    <property type="term" value="F:ABC-type quaternary ammonium compound transporting activity"/>
    <property type="evidence" value="ECO:0007669"/>
    <property type="project" value="UniProtKB-EC"/>
</dbReference>
<dbReference type="SUPFAM" id="SSF52540">
    <property type="entry name" value="P-loop containing nucleoside triphosphate hydrolases"/>
    <property type="match status" value="1"/>
</dbReference>
<evidence type="ECO:0000313" key="6">
    <source>
        <dbReference type="EMBL" id="QBD78657.1"/>
    </source>
</evidence>
<dbReference type="EC" id="7.6.2.9" evidence="4"/>
<sequence length="260" mass="29129">MITITNVSREYAARRGKAPVLALQDISLQIQDQEFVVVVGPSGCGKTTLLNLLAGFEQATSGQILFDGKELKRPGAERGIVFQQATLYPWLSVYENIALGLKLKQGRQFKRERVHYFLETMGLQDFAQHPPYQLSGGMQQRVAIARALIVEPKILLMDEPFGALDAQTRSEMQQFLLGLWEHIKATVFFITHDVEEAILLADRIVVMTARPGSIAQEITVTLPRPRAWDIALTEEFLALKREVLSILRPGLTHLQTVHSA</sequence>
<keyword evidence="2" id="KW-0547">Nucleotide-binding</keyword>
<name>A0A4P6JSX5_KTERU</name>
<keyword evidence="1" id="KW-0813">Transport</keyword>
<feature type="domain" description="ABC transporter" evidence="5">
    <location>
        <begin position="2"/>
        <end position="234"/>
    </location>
</feature>
<dbReference type="Proteomes" id="UP000290365">
    <property type="component" value="Chromosome"/>
</dbReference>
<evidence type="ECO:0000256" key="2">
    <source>
        <dbReference type="ARBA" id="ARBA00022741"/>
    </source>
</evidence>
<dbReference type="KEGG" id="kbs:EPA93_22780"/>
<dbReference type="InterPro" id="IPR017871">
    <property type="entry name" value="ABC_transporter-like_CS"/>
</dbReference>
<dbReference type="SMART" id="SM00382">
    <property type="entry name" value="AAA"/>
    <property type="match status" value="1"/>
</dbReference>
<accession>A0A4P6JSX5</accession>
<dbReference type="EMBL" id="CP035758">
    <property type="protein sequence ID" value="QBD78657.1"/>
    <property type="molecule type" value="Genomic_DNA"/>
</dbReference>
<dbReference type="PANTHER" id="PTHR42788">
    <property type="entry name" value="TAURINE IMPORT ATP-BINDING PROTEIN-RELATED"/>
    <property type="match status" value="1"/>
</dbReference>
<protein>
    <recommendedName>
        <fullName evidence="4">ABC-type quaternary amine transporter</fullName>
        <ecNumber evidence="4">7.6.2.9</ecNumber>
    </recommendedName>
</protein>
<evidence type="ECO:0000259" key="5">
    <source>
        <dbReference type="PROSITE" id="PS50893"/>
    </source>
</evidence>
<dbReference type="RefSeq" id="WP_129889710.1">
    <property type="nucleotide sequence ID" value="NZ_CP035758.1"/>
</dbReference>
<dbReference type="FunFam" id="3.40.50.300:FF:000425">
    <property type="entry name" value="Probable ABC transporter, ATP-binding subunit"/>
    <property type="match status" value="1"/>
</dbReference>
<evidence type="ECO:0000256" key="1">
    <source>
        <dbReference type="ARBA" id="ARBA00022448"/>
    </source>
</evidence>
<dbReference type="InterPro" id="IPR003439">
    <property type="entry name" value="ABC_transporter-like_ATP-bd"/>
</dbReference>
<dbReference type="Pfam" id="PF00005">
    <property type="entry name" value="ABC_tran"/>
    <property type="match status" value="1"/>
</dbReference>
<dbReference type="PROSITE" id="PS00211">
    <property type="entry name" value="ABC_TRANSPORTER_1"/>
    <property type="match status" value="1"/>
</dbReference>
<dbReference type="PANTHER" id="PTHR42788:SF13">
    <property type="entry name" value="ALIPHATIC SULFONATES IMPORT ATP-BINDING PROTEIN SSUB"/>
    <property type="match status" value="1"/>
</dbReference>
<dbReference type="Gene3D" id="3.40.50.300">
    <property type="entry name" value="P-loop containing nucleotide triphosphate hydrolases"/>
    <property type="match status" value="1"/>
</dbReference>
<dbReference type="AlphaFoldDB" id="A0A4P6JSX5"/>
<dbReference type="OrthoDB" id="9784450at2"/>
<keyword evidence="7" id="KW-1185">Reference proteome</keyword>
<organism evidence="6 7">
    <name type="scientific">Ktedonosporobacter rubrisoli</name>
    <dbReference type="NCBI Taxonomy" id="2509675"/>
    <lineage>
        <taxon>Bacteria</taxon>
        <taxon>Bacillati</taxon>
        <taxon>Chloroflexota</taxon>
        <taxon>Ktedonobacteria</taxon>
        <taxon>Ktedonobacterales</taxon>
        <taxon>Ktedonosporobacteraceae</taxon>
        <taxon>Ktedonosporobacter</taxon>
    </lineage>
</organism>
<gene>
    <name evidence="6" type="ORF">EPA93_22780</name>
</gene>
<evidence type="ECO:0000313" key="7">
    <source>
        <dbReference type="Proteomes" id="UP000290365"/>
    </source>
</evidence>
<reference evidence="6 7" key="1">
    <citation type="submission" date="2019-01" db="EMBL/GenBank/DDBJ databases">
        <title>Ktedonosporobacter rubrisoli SCAWS-G2.</title>
        <authorList>
            <person name="Huang Y."/>
            <person name="Yan B."/>
        </authorList>
    </citation>
    <scope>NUCLEOTIDE SEQUENCE [LARGE SCALE GENOMIC DNA]</scope>
    <source>
        <strain evidence="6 7">SCAWS-G2</strain>
    </source>
</reference>
<evidence type="ECO:0000256" key="3">
    <source>
        <dbReference type="ARBA" id="ARBA00022840"/>
    </source>
</evidence>
<dbReference type="InterPro" id="IPR027417">
    <property type="entry name" value="P-loop_NTPase"/>
</dbReference>